<dbReference type="GeneID" id="24608768"/>
<protein>
    <submittedName>
        <fullName evidence="1">Uncharacterized protein</fullName>
    </submittedName>
</protein>
<dbReference type="KEGG" id="vg:24608768"/>
<dbReference type="InterPro" id="IPR056209">
    <property type="entry name" value="SU10_adaptor"/>
</dbReference>
<keyword evidence="2" id="KW-1185">Reference proteome</keyword>
<dbReference type="RefSeq" id="YP_009152811.1">
    <property type="nucleotide sequence ID" value="NC_027394.1"/>
</dbReference>
<dbReference type="Pfam" id="PF24175">
    <property type="entry name" value="SU10_adaptor"/>
    <property type="match status" value="1"/>
</dbReference>
<evidence type="ECO:0000313" key="2">
    <source>
        <dbReference type="Proteomes" id="UP000030209"/>
    </source>
</evidence>
<dbReference type="OrthoDB" id="8422at10239"/>
<accession>A0A0A0RNU4</accession>
<proteinExistence type="predicted"/>
<organism evidence="1 2">
    <name type="scientific">Bacillus phage Pookie</name>
    <dbReference type="NCBI Taxonomy" id="1540093"/>
    <lineage>
        <taxon>Viruses</taxon>
        <taxon>Duplodnaviria</taxon>
        <taxon>Heunggongvirae</taxon>
        <taxon>Uroviricota</taxon>
        <taxon>Caudoviricetes</taxon>
        <taxon>Pagevirus</taxon>
        <taxon>Pagevirus pookie</taxon>
    </lineage>
</organism>
<sequence>MNLGEAKAHALALMAEYSIDGLEISENENADYLKRMPLFAHEAQMDISARSGVTAVMSFELVKQDDKKYNYIALPADYREMKYVFWNEELFTGNYSILNNQIRFNAGFDGTIDLYYWKYPQQLTTQTDDNYEFEIDREYHHLIPYYLGGKCMQDENQDIAERLLSDYYNRLSDVKEAHEDGQERIDNIFTIF</sequence>
<reference evidence="1 2" key="1">
    <citation type="journal article" date="2015" name="Genome Announc.">
        <title>Complete Genome of Bacillus megaterium Podophage Pookie.</title>
        <authorList>
            <person name="Ladzekpo T.N."/>
            <person name="DeCrescenzo A.J."/>
            <person name="Hernandez A.C."/>
            <person name="Kuty Everett G.F."/>
        </authorList>
    </citation>
    <scope>NUCLEOTIDE SEQUENCE [LARGE SCALE GENOMIC DNA]</scope>
</reference>
<dbReference type="EMBL" id="KM236248">
    <property type="protein sequence ID" value="AIW03697.1"/>
    <property type="molecule type" value="Genomic_DNA"/>
</dbReference>
<gene>
    <name evidence="1" type="ORF">CPT_Pookie12</name>
</gene>
<name>A0A0A0RNU4_9CAUD</name>
<evidence type="ECO:0000313" key="1">
    <source>
        <dbReference type="EMBL" id="AIW03697.1"/>
    </source>
</evidence>
<dbReference type="Proteomes" id="UP000030209">
    <property type="component" value="Segment"/>
</dbReference>